<evidence type="ECO:0000313" key="2">
    <source>
        <dbReference type="EMBL" id="ACF05147.1"/>
    </source>
</evidence>
<organism evidence="2 3">
    <name type="scientific">Mycobacterium phage Predator</name>
    <dbReference type="NCBI Taxonomy" id="543153"/>
    <lineage>
        <taxon>Viruses</taxon>
        <taxon>Duplodnaviria</taxon>
        <taxon>Heunggongvirae</taxon>
        <taxon>Uroviricota</taxon>
        <taxon>Caudoviricetes</taxon>
        <taxon>Predatorvirus</taxon>
        <taxon>Predatorvirus predator</taxon>
    </lineage>
</organism>
<keyword evidence="3" id="KW-1185">Reference proteome</keyword>
<keyword evidence="1" id="KW-0175">Coiled coil</keyword>
<evidence type="ECO:0000256" key="1">
    <source>
        <dbReference type="SAM" id="Coils"/>
    </source>
</evidence>
<dbReference type="KEGG" id="vg:6450085"/>
<protein>
    <submittedName>
        <fullName evidence="2">Uncharacterized protein</fullName>
    </submittedName>
</protein>
<dbReference type="EMBL" id="EU770222">
    <property type="protein sequence ID" value="ACF05147.1"/>
    <property type="molecule type" value="Genomic_DNA"/>
</dbReference>
<feature type="coiled-coil region" evidence="1">
    <location>
        <begin position="90"/>
        <end position="120"/>
    </location>
</feature>
<gene>
    <name evidence="2" type="ORF">PREDATOR_50</name>
</gene>
<evidence type="ECO:0000313" key="3">
    <source>
        <dbReference type="Proteomes" id="UP000000621"/>
    </source>
</evidence>
<sequence>MTYTVQVTPEVLGQGHRIWISEPPNNNPEEPPINTQVYLKNDDPLLLAFGQLVMAIRDRGRIEGEIRSKDAEITAYSAQISEIRSEFRVYREQNEQQKSVEKVKAAAEQARAAADKARNK</sequence>
<reference evidence="2 3" key="1">
    <citation type="submission" date="2008-05" db="EMBL/GenBank/DDBJ databases">
        <authorList>
            <person name="Weber R.J."/>
            <person name="Jacobs-Sera D."/>
            <person name="Houtz J."/>
            <person name="Hendrix R.W."/>
            <person name="Hatfull G.H."/>
        </authorList>
    </citation>
    <scope>NUCLEOTIDE SEQUENCE [LARGE SCALE GENOMIC DNA]</scope>
</reference>
<name>B3VM77_9CAUD</name>
<proteinExistence type="predicted"/>
<dbReference type="Proteomes" id="UP000000621">
    <property type="component" value="Segment"/>
</dbReference>
<accession>B3VM77</accession>
<dbReference type="RefSeq" id="YP_002003408.1">
    <property type="nucleotide sequence ID" value="NC_011039.1"/>
</dbReference>